<gene>
    <name evidence="1" type="ORF">LARSCL_LOCUS1771</name>
</gene>
<dbReference type="AlphaFoldDB" id="A0AAV1YYN4"/>
<comment type="caution">
    <text evidence="1">The sequence shown here is derived from an EMBL/GenBank/DDBJ whole genome shotgun (WGS) entry which is preliminary data.</text>
</comment>
<protein>
    <submittedName>
        <fullName evidence="1">Uncharacterized protein</fullName>
    </submittedName>
</protein>
<sequence length="72" mass="8135">MCEGILELSHTIFHSHKSDRTSLPLIMAENLKGHMSIGHPAIRSLFTLKLSEDSGSLNYQQEDTKEAKRNKL</sequence>
<accession>A0AAV1YYN4</accession>
<evidence type="ECO:0000313" key="1">
    <source>
        <dbReference type="EMBL" id="CAL1263952.1"/>
    </source>
</evidence>
<proteinExistence type="predicted"/>
<dbReference type="EMBL" id="CAXIEN010000011">
    <property type="protein sequence ID" value="CAL1263952.1"/>
    <property type="molecule type" value="Genomic_DNA"/>
</dbReference>
<evidence type="ECO:0000313" key="2">
    <source>
        <dbReference type="Proteomes" id="UP001497382"/>
    </source>
</evidence>
<organism evidence="1 2">
    <name type="scientific">Larinioides sclopetarius</name>
    <dbReference type="NCBI Taxonomy" id="280406"/>
    <lineage>
        <taxon>Eukaryota</taxon>
        <taxon>Metazoa</taxon>
        <taxon>Ecdysozoa</taxon>
        <taxon>Arthropoda</taxon>
        <taxon>Chelicerata</taxon>
        <taxon>Arachnida</taxon>
        <taxon>Araneae</taxon>
        <taxon>Araneomorphae</taxon>
        <taxon>Entelegynae</taxon>
        <taxon>Araneoidea</taxon>
        <taxon>Araneidae</taxon>
        <taxon>Larinioides</taxon>
    </lineage>
</organism>
<keyword evidence="2" id="KW-1185">Reference proteome</keyword>
<dbReference type="Proteomes" id="UP001497382">
    <property type="component" value="Unassembled WGS sequence"/>
</dbReference>
<reference evidence="1 2" key="1">
    <citation type="submission" date="2024-04" db="EMBL/GenBank/DDBJ databases">
        <authorList>
            <person name="Rising A."/>
            <person name="Reimegard J."/>
            <person name="Sonavane S."/>
            <person name="Akerstrom W."/>
            <person name="Nylinder S."/>
            <person name="Hedman E."/>
            <person name="Kallberg Y."/>
        </authorList>
    </citation>
    <scope>NUCLEOTIDE SEQUENCE [LARGE SCALE GENOMIC DNA]</scope>
</reference>
<name>A0AAV1YYN4_9ARAC</name>